<reference evidence="1" key="2">
    <citation type="journal article" date="2022" name="New Phytol.">
        <title>Evolutionary transition to the ectomycorrhizal habit in the genomes of a hyperdiverse lineage of mushroom-forming fungi.</title>
        <authorList>
            <person name="Looney B."/>
            <person name="Miyauchi S."/>
            <person name="Morin E."/>
            <person name="Drula E."/>
            <person name="Courty P.E."/>
            <person name="Kohler A."/>
            <person name="Kuo A."/>
            <person name="LaButti K."/>
            <person name="Pangilinan J."/>
            <person name="Lipzen A."/>
            <person name="Riley R."/>
            <person name="Andreopoulos W."/>
            <person name="He G."/>
            <person name="Johnson J."/>
            <person name="Nolan M."/>
            <person name="Tritt A."/>
            <person name="Barry K.W."/>
            <person name="Grigoriev I.V."/>
            <person name="Nagy L.G."/>
            <person name="Hibbett D."/>
            <person name="Henrissat B."/>
            <person name="Matheny P.B."/>
            <person name="Labbe J."/>
            <person name="Martin F.M."/>
        </authorList>
    </citation>
    <scope>NUCLEOTIDE SEQUENCE</scope>
    <source>
        <strain evidence="1">HHB10654</strain>
    </source>
</reference>
<sequence length="954" mass="101499">MDDDKRAPALPTSVQAHPLRRKHHRARTAKFLAVFALLASLQLLVPSLTNFFGSARTKSVARVLAHCEALSKIPAPPPDFHKRRTSDRFVPGTRAVLVRNARIWTGAQNGTEVVRGDVFLDGGVVRGVGHLGGLLDASIQRGDIDVVDVKGAWVTPGIVDTHSHIGTDSSPALAGASDTNSRKGTILPWMRSLDGLNTHDAAYTLSIAGGVTTALVLPGSANAIGGQAFTIKLRATHERSPTAMLVDPPFDIVGNTTGGPLRWRQMKHACGENPSRVYQATRMDTFWAFRQAYDKARQIKQKQDEYCAQAARGEWSALGEFPEDLQWEALVDVLRGRVRVHTHCYEAVDLDDLIRLSNEFEFSIAAVHHAHEAYLVPDVLKRAYGAPPAAAIFATNARYKREAYRGSEFAARILAENGLKVVMKSDHPVLNSRFLLYEAQQAHFYGLPENLAIAAVTSTPAQVIGLDHRVGYLKEGYDADLVVWDSHPLALGATPVQVYIDGIAQLAEPHIAHKPAAFQAAPDVPNFDSEAAETIAYEGLPPLAPTSVDTALVLFTNVSSVVLPSAGVLHETFSASSVDDAGVVLVRNGSIACSGAESVCWQSQYIADGERVKVVDLKGGAVSPGLMSYGSPLGLVEISAEPSTGDGRVFDPLSGDVPAVIGGDTTLVRAVDGLQFGERSALLAYRAGVTKAISAPSHSRFWAGLGTSFSLGAAHKLAEGAVIQEVTALHVAVGHFGVQPSVSTQIAALRRLLLALPGDRDVSASFLDVAKGKIPIVVEAHSADVIATLILLKKEVEEKTGATIQMTVAGATEAHLLAKEIAEAGVGIILVPSRPFPTVWEERRILPGPPLTKESAISLLLAHNVTVGIGVEESWSARNIRFDIGWAALEADGRISKLQALALASTDLEKLLGGEAEVAAATADLVVTEGGDLLSFESKVVGVVSARRGAVDLF</sequence>
<accession>A0ACB8T497</accession>
<evidence type="ECO:0000313" key="1">
    <source>
        <dbReference type="EMBL" id="KAI0062926.1"/>
    </source>
</evidence>
<reference evidence="1" key="1">
    <citation type="submission" date="2021-03" db="EMBL/GenBank/DDBJ databases">
        <authorList>
            <consortium name="DOE Joint Genome Institute"/>
            <person name="Ahrendt S."/>
            <person name="Looney B.P."/>
            <person name="Miyauchi S."/>
            <person name="Morin E."/>
            <person name="Drula E."/>
            <person name="Courty P.E."/>
            <person name="Chicoki N."/>
            <person name="Fauchery L."/>
            <person name="Kohler A."/>
            <person name="Kuo A."/>
            <person name="Labutti K."/>
            <person name="Pangilinan J."/>
            <person name="Lipzen A."/>
            <person name="Riley R."/>
            <person name="Andreopoulos W."/>
            <person name="He G."/>
            <person name="Johnson J."/>
            <person name="Barry K.W."/>
            <person name="Grigoriev I.V."/>
            <person name="Nagy L."/>
            <person name="Hibbett D."/>
            <person name="Henrissat B."/>
            <person name="Matheny P.B."/>
            <person name="Labbe J."/>
            <person name="Martin F."/>
        </authorList>
    </citation>
    <scope>NUCLEOTIDE SEQUENCE</scope>
    <source>
        <strain evidence="1">HHB10654</strain>
    </source>
</reference>
<dbReference type="EMBL" id="MU277205">
    <property type="protein sequence ID" value="KAI0062926.1"/>
    <property type="molecule type" value="Genomic_DNA"/>
</dbReference>
<gene>
    <name evidence="1" type="ORF">BV25DRAFT_1915673</name>
</gene>
<name>A0ACB8T497_9AGAM</name>
<keyword evidence="2" id="KW-1185">Reference proteome</keyword>
<comment type="caution">
    <text evidence="1">The sequence shown here is derived from an EMBL/GenBank/DDBJ whole genome shotgun (WGS) entry which is preliminary data.</text>
</comment>
<proteinExistence type="predicted"/>
<evidence type="ECO:0000313" key="2">
    <source>
        <dbReference type="Proteomes" id="UP000814140"/>
    </source>
</evidence>
<protein>
    <submittedName>
        <fullName evidence="1">Carbohydrate esterase family 9 protein</fullName>
    </submittedName>
</protein>
<organism evidence="1 2">
    <name type="scientific">Artomyces pyxidatus</name>
    <dbReference type="NCBI Taxonomy" id="48021"/>
    <lineage>
        <taxon>Eukaryota</taxon>
        <taxon>Fungi</taxon>
        <taxon>Dikarya</taxon>
        <taxon>Basidiomycota</taxon>
        <taxon>Agaricomycotina</taxon>
        <taxon>Agaricomycetes</taxon>
        <taxon>Russulales</taxon>
        <taxon>Auriscalpiaceae</taxon>
        <taxon>Artomyces</taxon>
    </lineage>
</organism>
<dbReference type="Proteomes" id="UP000814140">
    <property type="component" value="Unassembled WGS sequence"/>
</dbReference>